<dbReference type="GO" id="GO:0030041">
    <property type="term" value="P:actin filament polymerization"/>
    <property type="evidence" value="ECO:0007669"/>
    <property type="project" value="TreeGrafter"/>
</dbReference>
<sequence length="390" mass="45201">MADPQDFHQFLKQDDLMKKFDQERQNIFLQKDIITFHELKDDPLIEEKLMTTDPDCIKAGKHLEQQNLFISTVDSIDPNDSEWARLISLSKRLNSSKKVPTSKFSGCRLHYPLTENSNIYERFQSAFERIDESVLSSSPENILPILNILEFSTSTSLLNLLSKLFDENLDHEWTAYTLASYYFRAVAEPGKAFECLKIALHLTPFKYFGVPLLSLANVLHQCGRSSEAQSILESALTFEPIGLDHFYFLLGQIYAVTLQHESSTWAFEKCLKITPNYESANLHLSVLKCHMKLEKALEMQHDAKIRSDLLYDEIVLGPLEGISCEKKGLIKKKRIECDIVDYQAYKRHKSEMLEEMRTKERRRKHENENAVEIGEELDDDDMIFFTKAKE</sequence>
<dbReference type="AlphaFoldDB" id="A0A915KW99"/>
<keyword evidence="2" id="KW-0175">Coiled coil</keyword>
<feature type="repeat" description="TPR" evidence="1">
    <location>
        <begin position="244"/>
        <end position="277"/>
    </location>
</feature>
<evidence type="ECO:0000313" key="4">
    <source>
        <dbReference type="WBParaSite" id="nRc.2.0.1.t43212-RA"/>
    </source>
</evidence>
<protein>
    <submittedName>
        <fullName evidence="4">Uncharacterized protein</fullName>
    </submittedName>
</protein>
<name>A0A915KW99_ROMCU</name>
<dbReference type="InterPro" id="IPR011990">
    <property type="entry name" value="TPR-like_helical_dom_sf"/>
</dbReference>
<evidence type="ECO:0000313" key="3">
    <source>
        <dbReference type="Proteomes" id="UP000887565"/>
    </source>
</evidence>
<dbReference type="Proteomes" id="UP000887565">
    <property type="component" value="Unplaced"/>
</dbReference>
<dbReference type="PANTHER" id="PTHR16091:SF1">
    <property type="entry name" value="TETRATRICOPEPTIDE REPEAT PROTEIN 17"/>
    <property type="match status" value="1"/>
</dbReference>
<keyword evidence="1" id="KW-0802">TPR repeat</keyword>
<reference evidence="4" key="1">
    <citation type="submission" date="2022-11" db="UniProtKB">
        <authorList>
            <consortium name="WormBaseParasite"/>
        </authorList>
    </citation>
    <scope>IDENTIFICATION</scope>
</reference>
<dbReference type="InterPro" id="IPR052630">
    <property type="entry name" value="TTC17"/>
</dbReference>
<evidence type="ECO:0000256" key="1">
    <source>
        <dbReference type="PROSITE-ProRule" id="PRU00339"/>
    </source>
</evidence>
<dbReference type="GO" id="GO:0005737">
    <property type="term" value="C:cytoplasm"/>
    <property type="evidence" value="ECO:0007669"/>
    <property type="project" value="TreeGrafter"/>
</dbReference>
<dbReference type="Gene3D" id="1.25.40.10">
    <property type="entry name" value="Tetratricopeptide repeat domain"/>
    <property type="match status" value="1"/>
</dbReference>
<dbReference type="OMA" id="HENENAV"/>
<dbReference type="PANTHER" id="PTHR16091">
    <property type="entry name" value="TTC17 PROTEIN"/>
    <property type="match status" value="1"/>
</dbReference>
<keyword evidence="3" id="KW-1185">Reference proteome</keyword>
<accession>A0A915KW99</accession>
<evidence type="ECO:0000256" key="2">
    <source>
        <dbReference type="SAM" id="Coils"/>
    </source>
</evidence>
<dbReference type="SUPFAM" id="SSF48452">
    <property type="entry name" value="TPR-like"/>
    <property type="match status" value="1"/>
</dbReference>
<dbReference type="GO" id="GO:0015629">
    <property type="term" value="C:actin cytoskeleton"/>
    <property type="evidence" value="ECO:0007669"/>
    <property type="project" value="TreeGrafter"/>
</dbReference>
<feature type="coiled-coil region" evidence="2">
    <location>
        <begin position="342"/>
        <end position="369"/>
    </location>
</feature>
<proteinExistence type="predicted"/>
<dbReference type="WBParaSite" id="nRc.2.0.1.t43212-RA">
    <property type="protein sequence ID" value="nRc.2.0.1.t43212-RA"/>
    <property type="gene ID" value="nRc.2.0.1.g43212"/>
</dbReference>
<organism evidence="3 4">
    <name type="scientific">Romanomermis culicivorax</name>
    <name type="common">Nematode worm</name>
    <dbReference type="NCBI Taxonomy" id="13658"/>
    <lineage>
        <taxon>Eukaryota</taxon>
        <taxon>Metazoa</taxon>
        <taxon>Ecdysozoa</taxon>
        <taxon>Nematoda</taxon>
        <taxon>Enoplea</taxon>
        <taxon>Dorylaimia</taxon>
        <taxon>Mermithida</taxon>
        <taxon>Mermithoidea</taxon>
        <taxon>Mermithidae</taxon>
        <taxon>Romanomermis</taxon>
    </lineage>
</organism>
<dbReference type="InterPro" id="IPR019734">
    <property type="entry name" value="TPR_rpt"/>
</dbReference>
<dbReference type="PROSITE" id="PS50005">
    <property type="entry name" value="TPR"/>
    <property type="match status" value="1"/>
</dbReference>